<sequence>MDEYYVCLIEEVGPEIHRREAPLSSMEKYTGVLPSQLLLHWHRYGWSGYGNGVFWCVNPAEYEVTMRCWLSESGIPHPETYHVIARGAFGDIYMWQQGTGSWLTVNAVYARYMRTTRHIPAERFDDEIKIFFASFDHASNDFDDLFEKSMTVLGPLEPDEMYGFVPALALGGPADLKHLQKVKTIEHLTFLSQLAPLTDWGFPDLDSL</sequence>
<dbReference type="InterPro" id="IPR014983">
    <property type="entry name" value="GAD-rel"/>
</dbReference>
<dbReference type="Pfam" id="PF08887">
    <property type="entry name" value="GAD-like"/>
    <property type="match status" value="1"/>
</dbReference>
<evidence type="ECO:0000259" key="1">
    <source>
        <dbReference type="Pfam" id="PF08887"/>
    </source>
</evidence>
<comment type="caution">
    <text evidence="3">The sequence shown here is derived from an EMBL/GenBank/DDBJ whole genome shotgun (WGS) entry which is preliminary data.</text>
</comment>
<dbReference type="RefSeq" id="WP_065987830.1">
    <property type="nucleotide sequence ID" value="NZ_MDEN01000058.1"/>
</dbReference>
<evidence type="ECO:0000313" key="4">
    <source>
        <dbReference type="Proteomes" id="UP000095143"/>
    </source>
</evidence>
<dbReference type="Pfam" id="PF08906">
    <property type="entry name" value="T6SS_Tdi1_C"/>
    <property type="match status" value="1"/>
</dbReference>
<gene>
    <name evidence="3" type="ORF">BBI10_07980</name>
</gene>
<reference evidence="3 4" key="1">
    <citation type="submission" date="2016-08" db="EMBL/GenBank/DDBJ databases">
        <title>Whole genome sequence of Pseudomonas graminis strain UASWS1507, a potential biological control agent for agriculture.</title>
        <authorList>
            <person name="Crovadore J."/>
            <person name="Calmin G."/>
            <person name="Chablais R."/>
            <person name="Cochard B."/>
            <person name="Lefort F."/>
        </authorList>
    </citation>
    <scope>NUCLEOTIDE SEQUENCE [LARGE SCALE GENOMIC DNA]</scope>
    <source>
        <strain evidence="3 4">UASWS1507</strain>
    </source>
</reference>
<dbReference type="InterPro" id="IPR015002">
    <property type="entry name" value="T6SS_Tdi1_C"/>
</dbReference>
<dbReference type="Proteomes" id="UP000095143">
    <property type="component" value="Unassembled WGS sequence"/>
</dbReference>
<dbReference type="GO" id="GO:0016740">
    <property type="term" value="F:transferase activity"/>
    <property type="evidence" value="ECO:0007669"/>
    <property type="project" value="UniProtKB-KW"/>
</dbReference>
<evidence type="ECO:0000313" key="3">
    <source>
        <dbReference type="EMBL" id="OCX23268.1"/>
    </source>
</evidence>
<dbReference type="EMBL" id="MDEN01000058">
    <property type="protein sequence ID" value="OCX23268.1"/>
    <property type="molecule type" value="Genomic_DNA"/>
</dbReference>
<dbReference type="AlphaFoldDB" id="A0A1C2E8F0"/>
<name>A0A1C2E8F0_9PSED</name>
<evidence type="ECO:0000259" key="2">
    <source>
        <dbReference type="Pfam" id="PF08906"/>
    </source>
</evidence>
<dbReference type="OrthoDB" id="9016361at2"/>
<protein>
    <submittedName>
        <fullName evidence="3">Glutamyl-tRNA amidotransferase</fullName>
    </submittedName>
</protein>
<organism evidence="3 4">
    <name type="scientific">Pseudomonas graminis</name>
    <dbReference type="NCBI Taxonomy" id="158627"/>
    <lineage>
        <taxon>Bacteria</taxon>
        <taxon>Pseudomonadati</taxon>
        <taxon>Pseudomonadota</taxon>
        <taxon>Gammaproteobacteria</taxon>
        <taxon>Pseudomonadales</taxon>
        <taxon>Pseudomonadaceae</taxon>
        <taxon>Pseudomonas</taxon>
    </lineage>
</organism>
<feature type="domain" description="T6SS immunity protein Tdi1 C-terminal" evidence="2">
    <location>
        <begin position="126"/>
        <end position="194"/>
    </location>
</feature>
<accession>A0A1C2E8F0</accession>
<proteinExistence type="predicted"/>
<feature type="domain" description="GAD-related" evidence="1">
    <location>
        <begin position="5"/>
        <end position="107"/>
    </location>
</feature>
<keyword evidence="3" id="KW-0808">Transferase</keyword>